<feature type="transmembrane region" description="Helical" evidence="1">
    <location>
        <begin position="235"/>
        <end position="257"/>
    </location>
</feature>
<keyword evidence="3" id="KW-1185">Reference proteome</keyword>
<dbReference type="EMBL" id="FOMW01000011">
    <property type="protein sequence ID" value="SFE87930.1"/>
    <property type="molecule type" value="Genomic_DNA"/>
</dbReference>
<reference evidence="2 3" key="1">
    <citation type="submission" date="2016-10" db="EMBL/GenBank/DDBJ databases">
        <authorList>
            <person name="de Groot N.N."/>
        </authorList>
    </citation>
    <scope>NUCLEOTIDE SEQUENCE [LARGE SCALE GENOMIC DNA]</scope>
    <source>
        <strain evidence="2 3">DSM 11443</strain>
    </source>
</reference>
<name>A0A1I2E6N7_9RHOB</name>
<dbReference type="Pfam" id="PF13593">
    <property type="entry name" value="SBF_like"/>
    <property type="match status" value="1"/>
</dbReference>
<keyword evidence="1" id="KW-1133">Transmembrane helix</keyword>
<evidence type="ECO:0000256" key="1">
    <source>
        <dbReference type="SAM" id="Phobius"/>
    </source>
</evidence>
<feature type="transmembrane region" description="Helical" evidence="1">
    <location>
        <begin position="204"/>
        <end position="223"/>
    </location>
</feature>
<accession>A0A1I2E6N7</accession>
<dbReference type="InterPro" id="IPR016833">
    <property type="entry name" value="Put_Na-Bile_cotransptr"/>
</dbReference>
<feature type="transmembrane region" description="Helical" evidence="1">
    <location>
        <begin position="40"/>
        <end position="60"/>
    </location>
</feature>
<protein>
    <submittedName>
        <fullName evidence="2">Solute carrier family 10 (Sodium/bile acid cotransporter), member 7</fullName>
    </submittedName>
</protein>
<feature type="transmembrane region" description="Helical" evidence="1">
    <location>
        <begin position="161"/>
        <end position="184"/>
    </location>
</feature>
<feature type="transmembrane region" description="Helical" evidence="1">
    <location>
        <begin position="105"/>
        <end position="127"/>
    </location>
</feature>
<organism evidence="2 3">
    <name type="scientific">Sulfitobacter brevis</name>
    <dbReference type="NCBI Taxonomy" id="74348"/>
    <lineage>
        <taxon>Bacteria</taxon>
        <taxon>Pseudomonadati</taxon>
        <taxon>Pseudomonadota</taxon>
        <taxon>Alphaproteobacteria</taxon>
        <taxon>Rhodobacterales</taxon>
        <taxon>Roseobacteraceae</taxon>
        <taxon>Sulfitobacter</taxon>
    </lineage>
</organism>
<keyword evidence="1" id="KW-0472">Membrane</keyword>
<dbReference type="Proteomes" id="UP000198977">
    <property type="component" value="Unassembled WGS sequence"/>
</dbReference>
<evidence type="ECO:0000313" key="3">
    <source>
        <dbReference type="Proteomes" id="UP000198977"/>
    </source>
</evidence>
<gene>
    <name evidence="2" type="ORF">SAMN04488523_111121</name>
</gene>
<proteinExistence type="predicted"/>
<sequence length="355" mass="37788">MRGGLPACVPILDMRRQTTKAHFEQRRQTPRMNWIKRLGIDAYMLLLVATVAAGVVVPAQGLAAEGLRHVTFWAVSLLFFLYGAKLDPRAVRAGLTNWRLQGLTFGTTYLLFPAIGLALAALFGPLLGTTITLGLVFLAVLPSTVQSSIAFTSIAGGNVPAAICAASVSNLIGVVLTPLLVALLLHQGDGGVSMDAVGKIGLQILLPFVIGQLLRPWVGGFVLRHRVLTMTVDRGSIMLIVYSAFSAGTVSGLWSAIPVATLVMLFFVVWIFLALGMGAMIALGKATRLPYPDRAVLFYCGSTKSLASGLPIATALFTPEMVGAIVLPLMIYHMSQLLVCAFVSQKASRRQVAAI</sequence>
<dbReference type="Gene3D" id="1.20.1530.20">
    <property type="match status" value="1"/>
</dbReference>
<feature type="transmembrane region" description="Helical" evidence="1">
    <location>
        <begin position="323"/>
        <end position="343"/>
    </location>
</feature>
<dbReference type="PANTHER" id="PTHR18640">
    <property type="entry name" value="SOLUTE CARRIER FAMILY 10 MEMBER 7"/>
    <property type="match status" value="1"/>
</dbReference>
<dbReference type="STRING" id="74348.SAMN04488523_111121"/>
<feature type="transmembrane region" description="Helical" evidence="1">
    <location>
        <begin position="296"/>
        <end position="317"/>
    </location>
</feature>
<keyword evidence="1" id="KW-0812">Transmembrane</keyword>
<evidence type="ECO:0000313" key="2">
    <source>
        <dbReference type="EMBL" id="SFE87930.1"/>
    </source>
</evidence>
<feature type="transmembrane region" description="Helical" evidence="1">
    <location>
        <begin position="133"/>
        <end position="154"/>
    </location>
</feature>
<dbReference type="PANTHER" id="PTHR18640:SF5">
    <property type="entry name" value="SODIUM_BILE ACID COTRANSPORTER 7"/>
    <property type="match status" value="1"/>
</dbReference>
<feature type="transmembrane region" description="Helical" evidence="1">
    <location>
        <begin position="66"/>
        <end position="84"/>
    </location>
</feature>
<dbReference type="InterPro" id="IPR038770">
    <property type="entry name" value="Na+/solute_symporter_sf"/>
</dbReference>
<feature type="transmembrane region" description="Helical" evidence="1">
    <location>
        <begin position="263"/>
        <end position="284"/>
    </location>
</feature>
<dbReference type="AlphaFoldDB" id="A0A1I2E6N7"/>
<dbReference type="GO" id="GO:0005886">
    <property type="term" value="C:plasma membrane"/>
    <property type="evidence" value="ECO:0007669"/>
    <property type="project" value="TreeGrafter"/>
</dbReference>
<dbReference type="PIRSF" id="PIRSF026166">
    <property type="entry name" value="UCP026166"/>
    <property type="match status" value="1"/>
</dbReference>